<dbReference type="Proteomes" id="UP000751190">
    <property type="component" value="Unassembled WGS sequence"/>
</dbReference>
<dbReference type="GO" id="GO:0007052">
    <property type="term" value="P:mitotic spindle organization"/>
    <property type="evidence" value="ECO:0007669"/>
    <property type="project" value="TreeGrafter"/>
</dbReference>
<feature type="region of interest" description="Disordered" evidence="5">
    <location>
        <begin position="822"/>
        <end position="846"/>
    </location>
</feature>
<feature type="compositionally biased region" description="Basic residues" evidence="5">
    <location>
        <begin position="697"/>
        <end position="706"/>
    </location>
</feature>
<dbReference type="GO" id="GO:0008017">
    <property type="term" value="F:microtubule binding"/>
    <property type="evidence" value="ECO:0007669"/>
    <property type="project" value="InterPro"/>
</dbReference>
<dbReference type="GO" id="GO:0005875">
    <property type="term" value="C:microtubule associated complex"/>
    <property type="evidence" value="ECO:0007669"/>
    <property type="project" value="TreeGrafter"/>
</dbReference>
<dbReference type="GO" id="GO:0003777">
    <property type="term" value="F:microtubule motor activity"/>
    <property type="evidence" value="ECO:0007669"/>
    <property type="project" value="InterPro"/>
</dbReference>
<dbReference type="PROSITE" id="PS50067">
    <property type="entry name" value="KINESIN_MOTOR_2"/>
    <property type="match status" value="1"/>
</dbReference>
<dbReference type="InterPro" id="IPR001752">
    <property type="entry name" value="Kinesin_motor_dom"/>
</dbReference>
<evidence type="ECO:0000313" key="8">
    <source>
        <dbReference type="Proteomes" id="UP000751190"/>
    </source>
</evidence>
<feature type="compositionally biased region" description="Low complexity" evidence="5">
    <location>
        <begin position="619"/>
        <end position="630"/>
    </location>
</feature>
<dbReference type="PANTHER" id="PTHR47969:SF29">
    <property type="entry name" value="KINESIN-LIKE PROTEIN"/>
    <property type="match status" value="1"/>
</dbReference>
<dbReference type="EMBL" id="JAGTXO010000006">
    <property type="protein sequence ID" value="KAG8467260.1"/>
    <property type="molecule type" value="Genomic_DNA"/>
</dbReference>
<feature type="region of interest" description="Disordered" evidence="5">
    <location>
        <begin position="1240"/>
        <end position="1298"/>
    </location>
</feature>
<evidence type="ECO:0000256" key="2">
    <source>
        <dbReference type="ARBA" id="ARBA00022840"/>
    </source>
</evidence>
<feature type="coiled-coil region" evidence="4">
    <location>
        <begin position="1191"/>
        <end position="1225"/>
    </location>
</feature>
<dbReference type="InterPro" id="IPR036961">
    <property type="entry name" value="Kinesin_motor_dom_sf"/>
</dbReference>
<feature type="compositionally biased region" description="Basic and acidic residues" evidence="5">
    <location>
        <begin position="708"/>
        <end position="732"/>
    </location>
</feature>
<organism evidence="7 8">
    <name type="scientific">Diacronema lutheri</name>
    <name type="common">Unicellular marine alga</name>
    <name type="synonym">Monochrysis lutheri</name>
    <dbReference type="NCBI Taxonomy" id="2081491"/>
    <lineage>
        <taxon>Eukaryota</taxon>
        <taxon>Haptista</taxon>
        <taxon>Haptophyta</taxon>
        <taxon>Pavlovophyceae</taxon>
        <taxon>Pavlovales</taxon>
        <taxon>Pavlovaceae</taxon>
        <taxon>Diacronema</taxon>
    </lineage>
</organism>
<feature type="region of interest" description="Disordered" evidence="5">
    <location>
        <begin position="683"/>
        <end position="746"/>
    </location>
</feature>
<keyword evidence="2 3" id="KW-0067">ATP-binding</keyword>
<feature type="region of interest" description="Disordered" evidence="5">
    <location>
        <begin position="1552"/>
        <end position="1589"/>
    </location>
</feature>
<feature type="region of interest" description="Disordered" evidence="5">
    <location>
        <begin position="560"/>
        <end position="637"/>
    </location>
</feature>
<dbReference type="Gene3D" id="3.40.850.10">
    <property type="entry name" value="Kinesin motor domain"/>
    <property type="match status" value="1"/>
</dbReference>
<dbReference type="GO" id="GO:0005524">
    <property type="term" value="F:ATP binding"/>
    <property type="evidence" value="ECO:0007669"/>
    <property type="project" value="UniProtKB-UniRule"/>
</dbReference>
<reference evidence="7" key="1">
    <citation type="submission" date="2021-05" db="EMBL/GenBank/DDBJ databases">
        <title>The genome of the haptophyte Pavlova lutheri (Diacronema luteri, Pavlovales) - a model for lipid biosynthesis in eukaryotic algae.</title>
        <authorList>
            <person name="Hulatt C.J."/>
            <person name="Posewitz M.C."/>
        </authorList>
    </citation>
    <scope>NUCLEOTIDE SEQUENCE</scope>
    <source>
        <strain evidence="7">NIVA-4/92</strain>
    </source>
</reference>
<dbReference type="Pfam" id="PF00225">
    <property type="entry name" value="Kinesin"/>
    <property type="match status" value="1"/>
</dbReference>
<evidence type="ECO:0000259" key="6">
    <source>
        <dbReference type="PROSITE" id="PS50067"/>
    </source>
</evidence>
<keyword evidence="8" id="KW-1185">Reference proteome</keyword>
<evidence type="ECO:0000256" key="4">
    <source>
        <dbReference type="SAM" id="Coils"/>
    </source>
</evidence>
<protein>
    <recommendedName>
        <fullName evidence="6">Kinesin motor domain-containing protein</fullName>
    </recommendedName>
</protein>
<dbReference type="SMART" id="SM00129">
    <property type="entry name" value="KISc"/>
    <property type="match status" value="1"/>
</dbReference>
<evidence type="ECO:0000256" key="3">
    <source>
        <dbReference type="PROSITE-ProRule" id="PRU00283"/>
    </source>
</evidence>
<sequence length="1730" mass="179009">MDDLQAVVGDAVRVAVRVRPLSDKEVLEQCRPCLRVFARERQVVLGKDRGFTFDYVFGERSEQSELYNESCAALVDGCLAGYNGTIMAYGQTGSGKTFTMGSGAAPRSSNDADSAPPPADSAPIGVIPRALRQLFAALGGDDGARGARDSFDESDEEEAPFRVDATYLEIYNEEVKDLLHPHTPARAISIREAPGGEITVAGARAERVRGLADALRLLDAGSAARTTGATLMNAASSRSHSLLTLNLTRRVVVPAAGGDGDGGGARARPETVRAKLHLIDLAGSERNKKTGATGERFKESVTINQGLLALGNVISALGDERRRRGAHVPYRESRLTRLLQDSLGGNSRTLMLACVSPADANFDETLNTLRYANRARNIKNTPVINVAEPDADASAGAERLGELMSEIQSLQQQLHDARSSEAPALLRAPREPAAARAPLGELARRVHALLEGKSDADADADAEGGPNGARAGVLSASAQDGALLALLRAHEADARGDDAVDAAADAGEAEAAADEAEAAMRAAADSIALVGLHREHLLLLLKPLWDAAAAGHAAAVAASVTSSPMPAPDERASASERTTPARPRALGGGPTDAWPLPAAPSTASTPSGAHAPHTPPRSAPSSQQQQALAATIPPHRLRRDVTAVARQAQSAEEAARAALERALAWADAARAARRRVALARGGGVDSAAGGVAGGARLSRRQRRAARAARADDGEHDGDGAHGARSTADEDSRPQTAELADEAADGATRASALGAPAAPHRALVAAERRAAELADALASARADLRRDEEIFADRAAELVALRRDNNELRAALAASSAHALAAPDGAGGERGGGASAAAACATPDSSPAKRARGAASLLARAAMAAWGEAPSPPIPIGTSPLPPPPPPPARRFSSVTSEPADAVGAASQLHGAAWRLAEALEADDLVQLGDGVSGSPAVGRGAYRAPRADAGDAAGATASADADTDADTARGALGALQRSVAAVAEERRLLVAEQRELERAQLGGSDAHVGARAADGAGRTRGADGVAADGATEGGGVLAAQLADSIKAKEQTIRELMRQEREARAALTEAEARSAELGAELDRLRADLDAAHRHAEGGGSAAEDLRAEYADKLAQSEAQVLALRERQRAHSTLAKDKAIAERRLRETAAELGAVRAQFEGLKRRADAAASAAARRGSLAVEPPAAGTSAREVAELRKRVQLRERRIRELEADNARALRQLAGAATDADGGAGAGSARATRAAPAACNGAGARARTPSGGARSRAPMPSAPVTPRRTSSASAAASAGAGGATRPSTSPDAARTRLALDATIDELVRAGQASAQLTVEEAKRADAVRQREGALLARERLRARARESGASAEAEFDATATALARAEAELARARSRARAGDADGDELARVQAEHAAAADARARAEAVLAAHSERTAFELRGIDETIDSYDAALEWHDETLAQLRAGATATSDSEATLQLEQVVDAAALPDSKALLLAYLPQLVDARRALAARERERERLGAQLAESAGQLREQAASLDLAEREFARTLAKQQHAHDLEKGALMRQLRPTHPSSATAASAASPAHEPRSSGRAGAKHADTPAGDAQLQRALRERDEQLQALERDNFYFKQAARELRRQLKETTGGGSAGANALGGGNGGGGNGANAGAADAIPGRARPQTADAERARLERENQQLSNELANLKDYLLKNPSAQMVRVSKRDHVALSGAGGPPRDSTGNAHNVHAGR</sequence>
<keyword evidence="1 3" id="KW-0547">Nucleotide-binding</keyword>
<dbReference type="InterPro" id="IPR027417">
    <property type="entry name" value="P-loop_NTPase"/>
</dbReference>
<feature type="region of interest" description="Disordered" evidence="5">
    <location>
        <begin position="1648"/>
        <end position="1667"/>
    </location>
</feature>
<accession>A0A8J5XXJ3</accession>
<comment type="caution">
    <text evidence="7">The sequence shown here is derived from an EMBL/GenBank/DDBJ whole genome shotgun (WGS) entry which is preliminary data.</text>
</comment>
<evidence type="ECO:0000256" key="1">
    <source>
        <dbReference type="ARBA" id="ARBA00022741"/>
    </source>
</evidence>
<evidence type="ECO:0000313" key="7">
    <source>
        <dbReference type="EMBL" id="KAG8467260.1"/>
    </source>
</evidence>
<dbReference type="SUPFAM" id="SSF52540">
    <property type="entry name" value="P-loop containing nucleoside triphosphate hydrolases"/>
    <property type="match status" value="1"/>
</dbReference>
<keyword evidence="3" id="KW-0505">Motor protein</keyword>
<comment type="similarity">
    <text evidence="3">Belongs to the TRAFAC class myosin-kinesin ATPase superfamily. Kinesin family.</text>
</comment>
<feature type="compositionally biased region" description="Low complexity" evidence="5">
    <location>
        <begin position="595"/>
        <end position="612"/>
    </location>
</feature>
<feature type="coiled-coil region" evidence="4">
    <location>
        <begin position="1038"/>
        <end position="1125"/>
    </location>
</feature>
<feature type="region of interest" description="Disordered" evidence="5">
    <location>
        <begin position="100"/>
        <end position="121"/>
    </location>
</feature>
<feature type="domain" description="Kinesin motor" evidence="6">
    <location>
        <begin position="11"/>
        <end position="378"/>
    </location>
</feature>
<dbReference type="CDD" id="cd01372">
    <property type="entry name" value="KISc_KIF4"/>
    <property type="match status" value="1"/>
</dbReference>
<feature type="coiled-coil region" evidence="4">
    <location>
        <begin position="1361"/>
        <end position="1388"/>
    </location>
</feature>
<feature type="binding site" evidence="3">
    <location>
        <begin position="90"/>
        <end position="97"/>
    </location>
    <ligand>
        <name>ATP</name>
        <dbReference type="ChEBI" id="CHEBI:30616"/>
    </ligand>
</feature>
<feature type="compositionally biased region" description="Low complexity" evidence="5">
    <location>
        <begin position="104"/>
        <end position="114"/>
    </location>
</feature>
<feature type="compositionally biased region" description="Gly residues" evidence="5">
    <location>
        <begin position="824"/>
        <end position="833"/>
    </location>
</feature>
<dbReference type="PANTHER" id="PTHR47969">
    <property type="entry name" value="CHROMOSOME-ASSOCIATED KINESIN KIF4A-RELATED"/>
    <property type="match status" value="1"/>
</dbReference>
<feature type="region of interest" description="Disordered" evidence="5">
    <location>
        <begin position="1707"/>
        <end position="1730"/>
    </location>
</feature>
<dbReference type="InterPro" id="IPR019821">
    <property type="entry name" value="Kinesin_motor_CS"/>
</dbReference>
<dbReference type="InterPro" id="IPR027640">
    <property type="entry name" value="Kinesin-like_fam"/>
</dbReference>
<name>A0A8J5XXJ3_DIALT</name>
<evidence type="ECO:0000256" key="5">
    <source>
        <dbReference type="SAM" id="MobiDB-lite"/>
    </source>
</evidence>
<feature type="region of interest" description="Disordered" evidence="5">
    <location>
        <begin position="874"/>
        <end position="893"/>
    </location>
</feature>
<dbReference type="GO" id="GO:0051231">
    <property type="term" value="P:spindle elongation"/>
    <property type="evidence" value="ECO:0007669"/>
    <property type="project" value="TreeGrafter"/>
</dbReference>
<proteinExistence type="inferred from homology"/>
<dbReference type="OrthoDB" id="3176171at2759"/>
<dbReference type="PROSITE" id="PS00411">
    <property type="entry name" value="KINESIN_MOTOR_1"/>
    <property type="match status" value="1"/>
</dbReference>
<feature type="compositionally biased region" description="Low complexity" evidence="5">
    <location>
        <begin position="1271"/>
        <end position="1295"/>
    </location>
</feature>
<keyword evidence="4" id="KW-0175">Coiled coil</keyword>
<feature type="compositionally biased region" description="Low complexity" evidence="5">
    <location>
        <begin position="1240"/>
        <end position="1253"/>
    </location>
</feature>
<gene>
    <name evidence="7" type="ORF">KFE25_000576</name>
</gene>
<dbReference type="PRINTS" id="PR00380">
    <property type="entry name" value="KINESINHEAVY"/>
</dbReference>
<feature type="compositionally biased region" description="Pro residues" evidence="5">
    <location>
        <begin position="874"/>
        <end position="888"/>
    </location>
</feature>
<dbReference type="GO" id="GO:0007018">
    <property type="term" value="P:microtubule-based movement"/>
    <property type="evidence" value="ECO:0007669"/>
    <property type="project" value="InterPro"/>
</dbReference>
<feature type="compositionally biased region" description="Low complexity" evidence="5">
    <location>
        <begin position="1553"/>
        <end position="1568"/>
    </location>
</feature>